<dbReference type="InterPro" id="IPR001610">
    <property type="entry name" value="PAC"/>
</dbReference>
<dbReference type="CDD" id="cd01948">
    <property type="entry name" value="EAL"/>
    <property type="match status" value="1"/>
</dbReference>
<keyword evidence="7" id="KW-1185">Reference proteome</keyword>
<dbReference type="InterPro" id="IPR000014">
    <property type="entry name" value="PAS"/>
</dbReference>
<dbReference type="Gene3D" id="2.130.10.10">
    <property type="entry name" value="YVTN repeat-like/Quinoprotein amine dehydrogenase"/>
    <property type="match status" value="2"/>
</dbReference>
<reference evidence="6 7" key="1">
    <citation type="submission" date="2022-02" db="EMBL/GenBank/DDBJ databases">
        <title>The genome sequence of Shewanella sp. 3B26.</title>
        <authorList>
            <person name="Du J."/>
        </authorList>
    </citation>
    <scope>NUCLEOTIDE SEQUENCE [LARGE SCALE GENOMIC DNA]</scope>
    <source>
        <strain evidence="6 7">3B26</strain>
    </source>
</reference>
<dbReference type="SUPFAM" id="SSF55785">
    <property type="entry name" value="PYP-like sensor domain (PAS domain)"/>
    <property type="match status" value="2"/>
</dbReference>
<dbReference type="InterPro" id="IPR000160">
    <property type="entry name" value="GGDEF_dom"/>
</dbReference>
<dbReference type="SMART" id="SM00086">
    <property type="entry name" value="PAC"/>
    <property type="match status" value="2"/>
</dbReference>
<comment type="caution">
    <text evidence="6">The sequence shown here is derived from an EMBL/GenBank/DDBJ whole genome shotgun (WGS) entry which is preliminary data.</text>
</comment>
<dbReference type="InterPro" id="IPR011123">
    <property type="entry name" value="Y_Y_Y"/>
</dbReference>
<dbReference type="Gene3D" id="2.60.40.10">
    <property type="entry name" value="Immunoglobulins"/>
    <property type="match status" value="1"/>
</dbReference>
<feature type="domain" description="PAC" evidence="3">
    <location>
        <begin position="955"/>
        <end position="1007"/>
    </location>
</feature>
<dbReference type="CDD" id="cd01949">
    <property type="entry name" value="GGDEF"/>
    <property type="match status" value="1"/>
</dbReference>
<dbReference type="SMART" id="SM00091">
    <property type="entry name" value="PAS"/>
    <property type="match status" value="1"/>
</dbReference>
<evidence type="ECO:0000259" key="5">
    <source>
        <dbReference type="PROSITE" id="PS50887"/>
    </source>
</evidence>
<feature type="signal peptide" evidence="1">
    <location>
        <begin position="1"/>
        <end position="31"/>
    </location>
</feature>
<dbReference type="SMART" id="SM00267">
    <property type="entry name" value="GGDEF"/>
    <property type="match status" value="1"/>
</dbReference>
<dbReference type="NCBIfam" id="TIGR00229">
    <property type="entry name" value="sensory_box"/>
    <property type="match status" value="2"/>
</dbReference>
<dbReference type="InterPro" id="IPR035965">
    <property type="entry name" value="PAS-like_dom_sf"/>
</dbReference>
<dbReference type="InterPro" id="IPR013783">
    <property type="entry name" value="Ig-like_fold"/>
</dbReference>
<dbReference type="PROSITE" id="PS50883">
    <property type="entry name" value="EAL"/>
    <property type="match status" value="1"/>
</dbReference>
<feature type="domain" description="GGDEF" evidence="5">
    <location>
        <begin position="1035"/>
        <end position="1168"/>
    </location>
</feature>
<organism evidence="6 7">
    <name type="scientific">Shewanella zhuhaiensis</name>
    <dbReference type="NCBI Taxonomy" id="2919576"/>
    <lineage>
        <taxon>Bacteria</taxon>
        <taxon>Pseudomonadati</taxon>
        <taxon>Pseudomonadota</taxon>
        <taxon>Gammaproteobacteria</taxon>
        <taxon>Alteromonadales</taxon>
        <taxon>Shewanellaceae</taxon>
        <taxon>Shewanella</taxon>
    </lineage>
</organism>
<dbReference type="SUPFAM" id="SSF55073">
    <property type="entry name" value="Nucleotide cyclase"/>
    <property type="match status" value="1"/>
</dbReference>
<dbReference type="PROSITE" id="PS50112">
    <property type="entry name" value="PAS"/>
    <property type="match status" value="1"/>
</dbReference>
<feature type="domain" description="EAL" evidence="4">
    <location>
        <begin position="1177"/>
        <end position="1431"/>
    </location>
</feature>
<evidence type="ECO:0000259" key="2">
    <source>
        <dbReference type="PROSITE" id="PS50112"/>
    </source>
</evidence>
<dbReference type="EMBL" id="JAKUDL010000002">
    <property type="protein sequence ID" value="MCH4293990.1"/>
    <property type="molecule type" value="Genomic_DNA"/>
</dbReference>
<dbReference type="SUPFAM" id="SSF50998">
    <property type="entry name" value="Quinoprotein alcohol dehydrogenase-like"/>
    <property type="match status" value="1"/>
</dbReference>
<keyword evidence="1" id="KW-0732">Signal</keyword>
<feature type="chain" id="PRO_5042533404" evidence="1">
    <location>
        <begin position="32"/>
        <end position="1442"/>
    </location>
</feature>
<dbReference type="PANTHER" id="PTHR44757:SF2">
    <property type="entry name" value="BIOFILM ARCHITECTURE MAINTENANCE PROTEIN MBAA"/>
    <property type="match status" value="1"/>
</dbReference>
<dbReference type="Gene3D" id="3.30.70.270">
    <property type="match status" value="1"/>
</dbReference>
<name>A0AAJ1FAD4_9GAMM</name>
<dbReference type="InterPro" id="IPR000700">
    <property type="entry name" value="PAS-assoc_C"/>
</dbReference>
<feature type="domain" description="PAS" evidence="2">
    <location>
        <begin position="885"/>
        <end position="929"/>
    </location>
</feature>
<dbReference type="SUPFAM" id="SSF141868">
    <property type="entry name" value="EAL domain-like"/>
    <property type="match status" value="1"/>
</dbReference>
<protein>
    <submittedName>
        <fullName evidence="6">EAL domain-containing protein</fullName>
    </submittedName>
</protein>
<evidence type="ECO:0000259" key="3">
    <source>
        <dbReference type="PROSITE" id="PS50113"/>
    </source>
</evidence>
<evidence type="ECO:0000256" key="1">
    <source>
        <dbReference type="SAM" id="SignalP"/>
    </source>
</evidence>
<feature type="domain" description="PAC" evidence="3">
    <location>
        <begin position="835"/>
        <end position="888"/>
    </location>
</feature>
<dbReference type="Pfam" id="PF07495">
    <property type="entry name" value="Y_Y_Y"/>
    <property type="match status" value="1"/>
</dbReference>
<dbReference type="InterPro" id="IPR011047">
    <property type="entry name" value="Quinoprotein_ADH-like_sf"/>
</dbReference>
<dbReference type="InterPro" id="IPR013655">
    <property type="entry name" value="PAS_fold_3"/>
</dbReference>
<dbReference type="Pfam" id="PF08447">
    <property type="entry name" value="PAS_3"/>
    <property type="match status" value="1"/>
</dbReference>
<gene>
    <name evidence="6" type="ORF">MJ923_06700</name>
</gene>
<dbReference type="Pfam" id="PF07494">
    <property type="entry name" value="Reg_prop"/>
    <property type="match status" value="1"/>
</dbReference>
<dbReference type="CDD" id="cd00130">
    <property type="entry name" value="PAS"/>
    <property type="match status" value="1"/>
</dbReference>
<dbReference type="Pfam" id="PF00990">
    <property type="entry name" value="GGDEF"/>
    <property type="match status" value="1"/>
</dbReference>
<dbReference type="Gene3D" id="3.30.450.20">
    <property type="entry name" value="PAS domain"/>
    <property type="match status" value="2"/>
</dbReference>
<dbReference type="PANTHER" id="PTHR44757">
    <property type="entry name" value="DIGUANYLATE CYCLASE DGCP"/>
    <property type="match status" value="1"/>
</dbReference>
<dbReference type="InterPro" id="IPR011110">
    <property type="entry name" value="Reg_prop"/>
</dbReference>
<evidence type="ECO:0000259" key="4">
    <source>
        <dbReference type="PROSITE" id="PS50883"/>
    </source>
</evidence>
<dbReference type="PROSITE" id="PS50887">
    <property type="entry name" value="GGDEF"/>
    <property type="match status" value="1"/>
</dbReference>
<dbReference type="InterPro" id="IPR015943">
    <property type="entry name" value="WD40/YVTN_repeat-like_dom_sf"/>
</dbReference>
<dbReference type="InterPro" id="IPR029787">
    <property type="entry name" value="Nucleotide_cyclase"/>
</dbReference>
<dbReference type="InterPro" id="IPR001633">
    <property type="entry name" value="EAL_dom"/>
</dbReference>
<dbReference type="SMART" id="SM00052">
    <property type="entry name" value="EAL"/>
    <property type="match status" value="1"/>
</dbReference>
<dbReference type="NCBIfam" id="TIGR00254">
    <property type="entry name" value="GGDEF"/>
    <property type="match status" value="1"/>
</dbReference>
<sequence>MQLFLHKNLQQHMQKALAIICFSLCLFSNQAASHTNTTTEFSHATEAKLTINTTTYGVSDGLSQNTVTAIAEDDDGYIWLGTLSGLNRFNGKEFKNFYSSKESGLTSSFILSLYTEDGDLYIGTDKGLFFYDELFENFHETSIKNKPIWSINRVGNRLLIGTDNSLIEFNKHIEKVSEFTNKNFHYIKKIVDFNNHYFVRNQDGSVIKCSLNFNECSIFANNAISIEKASNSLLIDTKSTLVKIDEFGNTYEYEELKDAVSYSDNRVILQGNVLSVSNFILYPQHYGVIDESNHLLKPELFATKNKKIITDTNRGFISIDTESNIVKKLKGIDGNIWSINTYSNKTVISDDSPILKILDISLDELLRVDTTIGGFKTALLTENNELVVASEKGVYLYNLANLDQKPIVISSKPSYTLNYDEKNNVVVAGTQSFELLKIKLSDNYKTETVPLTLKSPIFQVAGVDGIYYLAHQDGLTEVGKDYQREIFQGEMVYSVYEHDSFIYFGTGNGVYQISKADNSITQTFKTEKPVYSLKIVDNSIYASSIGEIWIKSGNNTFKLSSKNGSQEEYNNQGIGYFNDGILFGGVNGVSVLQPQTLKKYLDYVSRNLETSLDDLLIFNSTVKIGSEFLEKAINHSNEVKVKYSDYPLTLEFSTPKVNDGSVEYFYRLQGLSDDWIPSKSNRHATYTNLSPGNYTFEVYAVDQLSQFTGPVKSLNLVVTPPWWMSREAKLAYALMVIVVSITIMKGILRRREVQRQIAISEERLKLSLWGSGDEMWDWDIETGKIYRSNIWGSLEFPKDGHRSGRGDEESNIHPQDQERVREALNRHFYGETDHFEAAYRVKGKDGHWVWILDRAKIVERDDSDNALRMTGTIKNINNFKQAEEQLKLFERAIENISEGMFILDNDFRFVEVNEACCDICMLDRDSFIGTVLHFACYPDVYSEQVRIILRQQGRWSAEVESKRGDNSTFLMELTIDAIYDEQGTLSHFVGVFSDISRRKMQEEELRKLTNNDLLTGLPNRSNLQVSLSNLVKKDTHHTLMVLDLDNFKKINDSLGHQIGDELLLMVSRRMSGALPAHTSLYRLGGDEFAILIDKEPDIGSSAAIAKGVVDAFVAPFELAGEKLVVGVSIGIVLYPEDEQNEQALLRKADIAMYHAKSAGGNRYQFYSESLNRNAMRQLEVENLIREGLRDDLFEVYYQPKIDLRSSRMAGMEALVRLVHPVHGLIPPSEFIPLAEETGLIVEIGDLVMRKACFAAQKWREQGIFDGRVAVNLSSRQFALPDLQQRIESILRLTQLPAGNLELEITEGTVIKQPEKAIKVMQQLAKMGVSLALDDFGTGYSSLSYLKRFPIHTLKIDKAFVDDIDKSDRDLKMVDSIITIAHNMGLTVVGEGVEVPSQLNILRALKCEEIQGYIYSKAVPEQEFAELLRQDLAEFLAQKYNQR</sequence>
<dbReference type="Gene3D" id="3.20.20.450">
    <property type="entry name" value="EAL domain"/>
    <property type="match status" value="1"/>
</dbReference>
<dbReference type="InterPro" id="IPR035919">
    <property type="entry name" value="EAL_sf"/>
</dbReference>
<dbReference type="Proteomes" id="UP001297581">
    <property type="component" value="Unassembled WGS sequence"/>
</dbReference>
<dbReference type="Pfam" id="PF13426">
    <property type="entry name" value="PAS_9"/>
    <property type="match status" value="1"/>
</dbReference>
<dbReference type="Pfam" id="PF00563">
    <property type="entry name" value="EAL"/>
    <property type="match status" value="1"/>
</dbReference>
<evidence type="ECO:0000313" key="6">
    <source>
        <dbReference type="EMBL" id="MCH4293990.1"/>
    </source>
</evidence>
<proteinExistence type="predicted"/>
<dbReference type="InterPro" id="IPR043128">
    <property type="entry name" value="Rev_trsase/Diguanyl_cyclase"/>
</dbReference>
<dbReference type="InterPro" id="IPR052155">
    <property type="entry name" value="Biofilm_reg_signaling"/>
</dbReference>
<accession>A0AAJ1FAD4</accession>
<evidence type="ECO:0000313" key="7">
    <source>
        <dbReference type="Proteomes" id="UP001297581"/>
    </source>
</evidence>
<dbReference type="PROSITE" id="PS50113">
    <property type="entry name" value="PAC"/>
    <property type="match status" value="2"/>
</dbReference>